<dbReference type="PANTHER" id="PTHR22916:SF3">
    <property type="entry name" value="UDP-GLCNAC:BETAGAL BETA-1,3-N-ACETYLGLUCOSAMINYLTRANSFERASE-LIKE PROTEIN 1"/>
    <property type="match status" value="1"/>
</dbReference>
<gene>
    <name evidence="2" type="ORF">QYS48_07605</name>
</gene>
<evidence type="ECO:0000259" key="1">
    <source>
        <dbReference type="Pfam" id="PF00535"/>
    </source>
</evidence>
<keyword evidence="3" id="KW-1185">Reference proteome</keyword>
<evidence type="ECO:0000313" key="3">
    <source>
        <dbReference type="Proteomes" id="UP001244443"/>
    </source>
</evidence>
<dbReference type="InterPro" id="IPR001173">
    <property type="entry name" value="Glyco_trans_2-like"/>
</dbReference>
<organism evidence="2 3">
    <name type="scientific">Marivirga arenosa</name>
    <dbReference type="NCBI Taxonomy" id="3059076"/>
    <lineage>
        <taxon>Bacteria</taxon>
        <taxon>Pseudomonadati</taxon>
        <taxon>Bacteroidota</taxon>
        <taxon>Cytophagia</taxon>
        <taxon>Cytophagales</taxon>
        <taxon>Marivirgaceae</taxon>
        <taxon>Marivirga</taxon>
    </lineage>
</organism>
<name>A0AA49GJ31_9BACT</name>
<dbReference type="AlphaFoldDB" id="A0AA49GJ31"/>
<reference evidence="2" key="1">
    <citation type="submission" date="2023-08" db="EMBL/GenBank/DDBJ databases">
        <title>Comparative genomics and taxonomic characterization of three novel marine species of genus Marivirga.</title>
        <authorList>
            <person name="Muhammad N."/>
            <person name="Kim S.-G."/>
        </authorList>
    </citation>
    <scope>NUCLEOTIDE SEQUENCE [LARGE SCALE GENOMIC DNA]</scope>
    <source>
        <strain evidence="2">ABR2-2</strain>
    </source>
</reference>
<dbReference type="Gene3D" id="3.90.550.10">
    <property type="entry name" value="Spore Coat Polysaccharide Biosynthesis Protein SpsA, Chain A"/>
    <property type="match status" value="1"/>
</dbReference>
<dbReference type="PANTHER" id="PTHR22916">
    <property type="entry name" value="GLYCOSYLTRANSFERASE"/>
    <property type="match status" value="1"/>
</dbReference>
<keyword evidence="2" id="KW-0808">Transferase</keyword>
<dbReference type="SUPFAM" id="SSF53448">
    <property type="entry name" value="Nucleotide-diphospho-sugar transferases"/>
    <property type="match status" value="1"/>
</dbReference>
<dbReference type="CDD" id="cd00761">
    <property type="entry name" value="Glyco_tranf_GTA_type"/>
    <property type="match status" value="1"/>
</dbReference>
<protein>
    <submittedName>
        <fullName evidence="2">Glycosyltransferase family 2 protein</fullName>
        <ecNumber evidence="2">2.4.-.-</ecNumber>
    </submittedName>
</protein>
<dbReference type="InterPro" id="IPR029044">
    <property type="entry name" value="Nucleotide-diphossugar_trans"/>
</dbReference>
<dbReference type="GO" id="GO:0016758">
    <property type="term" value="F:hexosyltransferase activity"/>
    <property type="evidence" value="ECO:0007669"/>
    <property type="project" value="UniProtKB-ARBA"/>
</dbReference>
<proteinExistence type="predicted"/>
<evidence type="ECO:0000313" key="2">
    <source>
        <dbReference type="EMBL" id="WKK86755.2"/>
    </source>
</evidence>
<accession>A0AA49GJ31</accession>
<dbReference type="Pfam" id="PF00535">
    <property type="entry name" value="Glycos_transf_2"/>
    <property type="match status" value="1"/>
</dbReference>
<feature type="domain" description="Glycosyltransferase 2-like" evidence="1">
    <location>
        <begin position="6"/>
        <end position="120"/>
    </location>
</feature>
<dbReference type="EMBL" id="CP129970">
    <property type="protein sequence ID" value="WKK86755.2"/>
    <property type="molecule type" value="Genomic_DNA"/>
</dbReference>
<dbReference type="EC" id="2.4.-.-" evidence="2"/>
<keyword evidence="2" id="KW-0328">Glycosyltransferase</keyword>
<dbReference type="Proteomes" id="UP001244443">
    <property type="component" value="Chromosome"/>
</dbReference>
<sequence length="267" mass="31048">MSSFISIITPFYQSEQYLGAAVASVLNQSYENWELLLINDGSTDSSKEIALSYKDSRIRYFEQENKGVSAARNLGLKNMKGDYFCFLDADDALTKDSLYHRLKVFEENPEVAFVDGRVFKMNQHLEKIEEDWLPSFRGNPFIDLIHLTGKSFLGLTWMIKSKLLEDHSLKKGLTHGEDLLFYMQLAKKGGIYAYTERTILYYRNNSNSAMKNLQGLESGYRYIENQIKNWDETSSRDLNIYRFKYKKAMFLAYLRNLEIINAVKAVF</sequence>
<dbReference type="RefSeq" id="WP_308357905.1">
    <property type="nucleotide sequence ID" value="NZ_CP129970.2"/>
</dbReference>